<reference evidence="1" key="2">
    <citation type="journal article" date="2015" name="Data Brief">
        <title>Shoot transcriptome of the giant reed, Arundo donax.</title>
        <authorList>
            <person name="Barrero R.A."/>
            <person name="Guerrero F.D."/>
            <person name="Moolhuijzen P."/>
            <person name="Goolsby J.A."/>
            <person name="Tidwell J."/>
            <person name="Bellgard S.E."/>
            <person name="Bellgard M.I."/>
        </authorList>
    </citation>
    <scope>NUCLEOTIDE SEQUENCE</scope>
    <source>
        <tissue evidence="1">Shoot tissue taken approximately 20 cm above the soil surface</tissue>
    </source>
</reference>
<name>A0A0A9FLV6_ARUDO</name>
<sequence length="20" mass="2224">MLPTRINIAFILSIHVTLGN</sequence>
<reference evidence="1" key="1">
    <citation type="submission" date="2014-09" db="EMBL/GenBank/DDBJ databases">
        <authorList>
            <person name="Magalhaes I.L.F."/>
            <person name="Oliveira U."/>
            <person name="Santos F.R."/>
            <person name="Vidigal T.H.D.A."/>
            <person name="Brescovit A.D."/>
            <person name="Santos A.J."/>
        </authorList>
    </citation>
    <scope>NUCLEOTIDE SEQUENCE</scope>
    <source>
        <tissue evidence="1">Shoot tissue taken approximately 20 cm above the soil surface</tissue>
    </source>
</reference>
<accession>A0A0A9FLV6</accession>
<dbReference type="EMBL" id="GBRH01183896">
    <property type="protein sequence ID" value="JAE14000.1"/>
    <property type="molecule type" value="Transcribed_RNA"/>
</dbReference>
<dbReference type="AlphaFoldDB" id="A0A0A9FLV6"/>
<evidence type="ECO:0000313" key="1">
    <source>
        <dbReference type="EMBL" id="JAE14000.1"/>
    </source>
</evidence>
<organism evidence="1">
    <name type="scientific">Arundo donax</name>
    <name type="common">Giant reed</name>
    <name type="synonym">Donax arundinaceus</name>
    <dbReference type="NCBI Taxonomy" id="35708"/>
    <lineage>
        <taxon>Eukaryota</taxon>
        <taxon>Viridiplantae</taxon>
        <taxon>Streptophyta</taxon>
        <taxon>Embryophyta</taxon>
        <taxon>Tracheophyta</taxon>
        <taxon>Spermatophyta</taxon>
        <taxon>Magnoliopsida</taxon>
        <taxon>Liliopsida</taxon>
        <taxon>Poales</taxon>
        <taxon>Poaceae</taxon>
        <taxon>PACMAD clade</taxon>
        <taxon>Arundinoideae</taxon>
        <taxon>Arundineae</taxon>
        <taxon>Arundo</taxon>
    </lineage>
</organism>
<protein>
    <submittedName>
        <fullName evidence="1">Uncharacterized protein</fullName>
    </submittedName>
</protein>
<proteinExistence type="predicted"/>